<comment type="caution">
    <text evidence="3">The sequence shown here is derived from an EMBL/GenBank/DDBJ whole genome shotgun (WGS) entry which is preliminary data.</text>
</comment>
<dbReference type="PANTHER" id="PTHR43794:SF11">
    <property type="entry name" value="AMIDOHYDROLASE-RELATED DOMAIN-CONTAINING PROTEIN"/>
    <property type="match status" value="1"/>
</dbReference>
<evidence type="ECO:0000259" key="2">
    <source>
        <dbReference type="Pfam" id="PF01979"/>
    </source>
</evidence>
<proteinExistence type="predicted"/>
<protein>
    <submittedName>
        <fullName evidence="3">Amidohydrolase family protein</fullName>
    </submittedName>
</protein>
<evidence type="ECO:0000313" key="3">
    <source>
        <dbReference type="EMBL" id="MCZ4242886.1"/>
    </source>
</evidence>
<dbReference type="PANTHER" id="PTHR43794">
    <property type="entry name" value="AMINOHYDROLASE SSNA-RELATED"/>
    <property type="match status" value="1"/>
</dbReference>
<dbReference type="SUPFAM" id="SSF51556">
    <property type="entry name" value="Metallo-dependent hydrolases"/>
    <property type="match status" value="1"/>
</dbReference>
<dbReference type="InterPro" id="IPR050287">
    <property type="entry name" value="MTA/SAH_deaminase"/>
</dbReference>
<name>A0ABT4L4P4_9SPHI</name>
<feature type="domain" description="Amidohydrolase-related" evidence="2">
    <location>
        <begin position="55"/>
        <end position="378"/>
    </location>
</feature>
<reference evidence="3" key="1">
    <citation type="submission" date="2022-12" db="EMBL/GenBank/DDBJ databases">
        <title>Genome sequence of HCMS5-2.</title>
        <authorList>
            <person name="Woo H."/>
        </authorList>
    </citation>
    <scope>NUCLEOTIDE SEQUENCE</scope>
    <source>
        <strain evidence="3">HCMS5-2</strain>
    </source>
</reference>
<gene>
    <name evidence="3" type="ORF">O0955_02630</name>
</gene>
<dbReference type="Pfam" id="PF01979">
    <property type="entry name" value="Amidohydro_1"/>
    <property type="match status" value="1"/>
</dbReference>
<dbReference type="EMBL" id="JAPWGM010000001">
    <property type="protein sequence ID" value="MCZ4242886.1"/>
    <property type="molecule type" value="Genomic_DNA"/>
</dbReference>
<dbReference type="InterPro" id="IPR011059">
    <property type="entry name" value="Metal-dep_hydrolase_composite"/>
</dbReference>
<evidence type="ECO:0000256" key="1">
    <source>
        <dbReference type="ARBA" id="ARBA00022801"/>
    </source>
</evidence>
<sequence length="388" mass="43524">MLKYFSADWVFPVNQSPIKNGVVVVTGKGEIKEVLSEEEAVNLDLQNINKYKGAIVPGFINTHCHLELSHMLGAIQIQTGLVEFVQSVIKSRQNDAEQITAAMKSADEQMFKNGIVAVGDISNQTASKEIKEVSKIYYHTFIEAIGFNPERADAVMEHARGIKLQFDPLPSSIVPHAPYTVSEKLFQLINEYAKAENSFLSVHNQETTDENSFFETKSGGFLKLYDFLNLNIDFFQPSGKTSLQTWLPCINQKTLLVHNTVTNKADVEFAKKTHADLYWCLCPEANLYIENKLPDVDLLMDEEVKITLGTDSLASNHQLNILSEMKTLQTQKHIGFEDLLQWATINGAEFLGMQKQLGTLEPGKIPGLNLINLSNDFVIENDEVQKII</sequence>
<dbReference type="Gene3D" id="3.20.20.140">
    <property type="entry name" value="Metal-dependent hydrolases"/>
    <property type="match status" value="1"/>
</dbReference>
<dbReference type="SUPFAM" id="SSF51338">
    <property type="entry name" value="Composite domain of metallo-dependent hydrolases"/>
    <property type="match status" value="1"/>
</dbReference>
<dbReference type="Proteomes" id="UP001144347">
    <property type="component" value="Unassembled WGS sequence"/>
</dbReference>
<dbReference type="RefSeq" id="WP_269425969.1">
    <property type="nucleotide sequence ID" value="NZ_JAPWGM010000001.1"/>
</dbReference>
<keyword evidence="4" id="KW-1185">Reference proteome</keyword>
<dbReference type="InterPro" id="IPR032466">
    <property type="entry name" value="Metal_Hydrolase"/>
</dbReference>
<organism evidence="3 4">
    <name type="scientific">Pedobacter punctiformis</name>
    <dbReference type="NCBI Taxonomy" id="3004097"/>
    <lineage>
        <taxon>Bacteria</taxon>
        <taxon>Pseudomonadati</taxon>
        <taxon>Bacteroidota</taxon>
        <taxon>Sphingobacteriia</taxon>
        <taxon>Sphingobacteriales</taxon>
        <taxon>Sphingobacteriaceae</taxon>
        <taxon>Pedobacter</taxon>
    </lineage>
</organism>
<keyword evidence="1" id="KW-0378">Hydrolase</keyword>
<dbReference type="InterPro" id="IPR006680">
    <property type="entry name" value="Amidohydro-rel"/>
</dbReference>
<dbReference type="Gene3D" id="2.30.40.10">
    <property type="entry name" value="Urease, subunit C, domain 1"/>
    <property type="match status" value="1"/>
</dbReference>
<evidence type="ECO:0000313" key="4">
    <source>
        <dbReference type="Proteomes" id="UP001144347"/>
    </source>
</evidence>
<accession>A0ABT4L4P4</accession>